<dbReference type="Gene3D" id="1.10.287.950">
    <property type="entry name" value="Methyl-accepting chemotaxis protein"/>
    <property type="match status" value="1"/>
</dbReference>
<dbReference type="Pfam" id="PF00015">
    <property type="entry name" value="MCPsignal"/>
    <property type="match status" value="1"/>
</dbReference>
<feature type="domain" description="Methyl-accepting transducer" evidence="3">
    <location>
        <begin position="82"/>
        <end position="317"/>
    </location>
</feature>
<name>A8MLN0_ALKOO</name>
<dbReference type="SUPFAM" id="SSF58104">
    <property type="entry name" value="Methyl-accepting chemotaxis protein (MCP) signaling domain"/>
    <property type="match status" value="1"/>
</dbReference>
<dbReference type="KEGG" id="aoe:Clos_0385"/>
<evidence type="ECO:0000256" key="2">
    <source>
        <dbReference type="PROSITE-ProRule" id="PRU00284"/>
    </source>
</evidence>
<dbReference type="InterPro" id="IPR004089">
    <property type="entry name" value="MCPsignal_dom"/>
</dbReference>
<dbReference type="GO" id="GO:0007165">
    <property type="term" value="P:signal transduction"/>
    <property type="evidence" value="ECO:0007669"/>
    <property type="project" value="UniProtKB-KW"/>
</dbReference>
<dbReference type="HOGENOM" id="CLU_556331_0_0_9"/>
<evidence type="ECO:0000256" key="1">
    <source>
        <dbReference type="ARBA" id="ARBA00023224"/>
    </source>
</evidence>
<proteinExistence type="predicted"/>
<keyword evidence="5" id="KW-1185">Reference proteome</keyword>
<dbReference type="PANTHER" id="PTHR32089">
    <property type="entry name" value="METHYL-ACCEPTING CHEMOTAXIS PROTEIN MCPB"/>
    <property type="match status" value="1"/>
</dbReference>
<dbReference type="EMBL" id="CP000853">
    <property type="protein sequence ID" value="ABW17947.1"/>
    <property type="molecule type" value="Genomic_DNA"/>
</dbReference>
<dbReference type="GO" id="GO:0016020">
    <property type="term" value="C:membrane"/>
    <property type="evidence" value="ECO:0007669"/>
    <property type="project" value="InterPro"/>
</dbReference>
<dbReference type="OrthoDB" id="9816519at2"/>
<dbReference type="STRING" id="350688.Clos_0385"/>
<dbReference type="AlphaFoldDB" id="A8MLN0"/>
<evidence type="ECO:0000313" key="5">
    <source>
        <dbReference type="Proteomes" id="UP000000269"/>
    </source>
</evidence>
<reference evidence="5" key="1">
    <citation type="submission" date="2007-10" db="EMBL/GenBank/DDBJ databases">
        <title>Complete genome of Alkaliphilus oremlandii OhILAs.</title>
        <authorList>
            <person name="Copeland A."/>
            <person name="Lucas S."/>
            <person name="Lapidus A."/>
            <person name="Barry K."/>
            <person name="Detter J.C."/>
            <person name="Glavina del Rio T."/>
            <person name="Hammon N."/>
            <person name="Israni S."/>
            <person name="Dalin E."/>
            <person name="Tice H."/>
            <person name="Pitluck S."/>
            <person name="Chain P."/>
            <person name="Malfatti S."/>
            <person name="Shin M."/>
            <person name="Vergez L."/>
            <person name="Schmutz J."/>
            <person name="Larimer F."/>
            <person name="Land M."/>
            <person name="Hauser L."/>
            <person name="Kyrpides N."/>
            <person name="Mikhailova N."/>
            <person name="Stolz J.F."/>
            <person name="Dawson A."/>
            <person name="Fisher E."/>
            <person name="Crable B."/>
            <person name="Perera E."/>
            <person name="Lisak J."/>
            <person name="Ranganathan M."/>
            <person name="Basu P."/>
            <person name="Richardson P."/>
        </authorList>
    </citation>
    <scope>NUCLEOTIDE SEQUENCE [LARGE SCALE GENOMIC DNA]</scope>
    <source>
        <strain evidence="5">OhILAs</strain>
    </source>
</reference>
<keyword evidence="1 2" id="KW-0807">Transducer</keyword>
<evidence type="ECO:0000259" key="3">
    <source>
        <dbReference type="PROSITE" id="PS50111"/>
    </source>
</evidence>
<gene>
    <name evidence="4" type="ordered locus">Clos_0385</name>
</gene>
<dbReference type="Gene3D" id="1.20.120.30">
    <property type="entry name" value="Aspartate receptor, ligand-binding domain"/>
    <property type="match status" value="1"/>
</dbReference>
<sequence>MLQNPFRKAPCHEAECILSYVNNTLAGIVTEAPSVDYPLHTQILSTFEQLLSNEAKMSNVAKEVLDIASSLSSFDVGMSHISQQLIDFSEEMASVSQSNSALIEETTASMNEVNEYIDITSKTLHQLARDSQSLTKKNDESIQLLEHVKSLKDQVTHDTEVMNEKIQLLVHLATEVGKIVDSVQGIAEQTNLLALNSAIEAARAGEHGRGFAVVADETRKLADDTKQNLVGMKQFVNSIHTAANEGMESLQSTLKSTEEISDKIELVSNTIGENVNMLKNVVVDVENVHRHMEHITFSTNEINQAMEASSADAEKLTYMTQSIYEDAAKSIEFSKQISKIDDQLSTMVTSMLDGLKGSNNAIKNYELQEVIEKAMASHKDWVVTLHKIVTEMQLYPLQTNSKKCAFGHFYHAVDVEHPKLKSDWKQIESIHHEFHSLGDKVIAAVKGNDTADAHRYYEEAKNLSSQILELLDKIHKNIEQLTKENIRIF</sequence>
<accession>A8MLN0</accession>
<protein>
    <submittedName>
        <fullName evidence="4">Methyl-accepting chemotaxis sensory transducer</fullName>
    </submittedName>
</protein>
<dbReference type="Pfam" id="PF13682">
    <property type="entry name" value="CZB"/>
    <property type="match status" value="1"/>
</dbReference>
<dbReference type="eggNOG" id="COG0840">
    <property type="taxonomic scope" value="Bacteria"/>
</dbReference>
<dbReference type="InterPro" id="IPR025991">
    <property type="entry name" value="Chemoreceptor_zinc-bind_dom"/>
</dbReference>
<dbReference type="PANTHER" id="PTHR32089:SF112">
    <property type="entry name" value="LYSOZYME-LIKE PROTEIN-RELATED"/>
    <property type="match status" value="1"/>
</dbReference>
<organism evidence="4 5">
    <name type="scientific">Alkaliphilus oremlandii (strain OhILAs)</name>
    <name type="common">Clostridium oremlandii (strain OhILAs)</name>
    <dbReference type="NCBI Taxonomy" id="350688"/>
    <lineage>
        <taxon>Bacteria</taxon>
        <taxon>Bacillati</taxon>
        <taxon>Bacillota</taxon>
        <taxon>Clostridia</taxon>
        <taxon>Peptostreptococcales</taxon>
        <taxon>Natronincolaceae</taxon>
        <taxon>Alkaliphilus</taxon>
    </lineage>
</organism>
<dbReference type="SMART" id="SM00283">
    <property type="entry name" value="MA"/>
    <property type="match status" value="1"/>
</dbReference>
<dbReference type="PROSITE" id="PS50111">
    <property type="entry name" value="CHEMOTAXIS_TRANSDUC_2"/>
    <property type="match status" value="1"/>
</dbReference>
<dbReference type="Proteomes" id="UP000000269">
    <property type="component" value="Chromosome"/>
</dbReference>
<evidence type="ECO:0000313" key="4">
    <source>
        <dbReference type="EMBL" id="ABW17947.1"/>
    </source>
</evidence>
<dbReference type="RefSeq" id="WP_012158262.1">
    <property type="nucleotide sequence ID" value="NC_009922.1"/>
</dbReference>